<dbReference type="Proteomes" id="UP000029553">
    <property type="component" value="Unassembled WGS sequence"/>
</dbReference>
<gene>
    <name evidence="1" type="ORF">P353_08535</name>
</gene>
<evidence type="ECO:0000313" key="2">
    <source>
        <dbReference type="Proteomes" id="UP000029553"/>
    </source>
</evidence>
<evidence type="ECO:0000313" key="1">
    <source>
        <dbReference type="EMBL" id="KGH30899.1"/>
    </source>
</evidence>
<dbReference type="PATRIC" id="fig|285.48.peg.3501"/>
<name>A0A096E7B6_COMTE</name>
<reference evidence="1 2" key="1">
    <citation type="submission" date="2013-09" db="EMBL/GenBank/DDBJ databases">
        <title>High correlation between genotypes and phenotypes of environmental bacteria Comamonas testosteroni strains.</title>
        <authorList>
            <person name="Liu L."/>
            <person name="Zhu W."/>
            <person name="Xia X."/>
            <person name="Xu B."/>
            <person name="Luo M."/>
            <person name="Wang G."/>
        </authorList>
    </citation>
    <scope>NUCLEOTIDE SEQUENCE [LARGE SCALE GENOMIC DNA]</scope>
    <source>
        <strain evidence="1 2">JL40</strain>
    </source>
</reference>
<organism evidence="1 2">
    <name type="scientific">Comamonas testosteroni</name>
    <name type="common">Pseudomonas testosteroni</name>
    <dbReference type="NCBI Taxonomy" id="285"/>
    <lineage>
        <taxon>Bacteria</taxon>
        <taxon>Pseudomonadati</taxon>
        <taxon>Pseudomonadota</taxon>
        <taxon>Betaproteobacteria</taxon>
        <taxon>Burkholderiales</taxon>
        <taxon>Comamonadaceae</taxon>
        <taxon>Comamonas</taxon>
    </lineage>
</organism>
<accession>A0A096E7B6</accession>
<sequence length="93" mass="10401">MIKNARIVRLNGQMAITKGIGTGIKNNRSLSRHLRIDVSDEPHGWLFFEEETISKARIAGNTVELKSDDGENYTLCLYPWRQKAAAAEALSVN</sequence>
<comment type="caution">
    <text evidence="1">The sequence shown here is derived from an EMBL/GenBank/DDBJ whole genome shotgun (WGS) entry which is preliminary data.</text>
</comment>
<dbReference type="EMBL" id="AWOR01000037">
    <property type="protein sequence ID" value="KGH30899.1"/>
    <property type="molecule type" value="Genomic_DNA"/>
</dbReference>
<proteinExistence type="predicted"/>
<protein>
    <submittedName>
        <fullName evidence="1">Uncharacterized protein</fullName>
    </submittedName>
</protein>
<dbReference type="AlphaFoldDB" id="A0A096E7B6"/>